<accession>A0A9P5RR57</accession>
<evidence type="ECO:0000256" key="1">
    <source>
        <dbReference type="SAM" id="MobiDB-lite"/>
    </source>
</evidence>
<protein>
    <submittedName>
        <fullName evidence="2">Uncharacterized protein</fullName>
    </submittedName>
</protein>
<gene>
    <name evidence="2" type="ORF">BG015_002344</name>
</gene>
<evidence type="ECO:0000313" key="2">
    <source>
        <dbReference type="EMBL" id="KAF9138545.1"/>
    </source>
</evidence>
<dbReference type="OrthoDB" id="2442354at2759"/>
<proteinExistence type="predicted"/>
<sequence length="167" mass="17610">MEKRTPFDRPGNVDSHLGEHYVQHSASNYDFMKRTFKSVGGTIRGAPHNIGGEGDGGGDLRKRHDPSSDSSTIGRTVKRAGEYNPSDPQGGYGGSRTSNISRTVKRGGGYNPSDPQGGESGGGYGDGGYGDDLKKRSSISNDTFRKRGGGLEPVDPFEATANGDADV</sequence>
<name>A0A9P5RR57_9FUNG</name>
<organism evidence="2 3">
    <name type="scientific">Linnemannia schmuckeri</name>
    <dbReference type="NCBI Taxonomy" id="64567"/>
    <lineage>
        <taxon>Eukaryota</taxon>
        <taxon>Fungi</taxon>
        <taxon>Fungi incertae sedis</taxon>
        <taxon>Mucoromycota</taxon>
        <taxon>Mortierellomycotina</taxon>
        <taxon>Mortierellomycetes</taxon>
        <taxon>Mortierellales</taxon>
        <taxon>Mortierellaceae</taxon>
        <taxon>Linnemannia</taxon>
    </lineage>
</organism>
<comment type="caution">
    <text evidence="2">The sequence shown here is derived from an EMBL/GenBank/DDBJ whole genome shotgun (WGS) entry which is preliminary data.</text>
</comment>
<feature type="compositionally biased region" description="Basic and acidic residues" evidence="1">
    <location>
        <begin position="58"/>
        <end position="67"/>
    </location>
</feature>
<dbReference type="AlphaFoldDB" id="A0A9P5RR57"/>
<reference evidence="2" key="1">
    <citation type="journal article" date="2020" name="Fungal Divers.">
        <title>Resolving the Mortierellaceae phylogeny through synthesis of multi-gene phylogenetics and phylogenomics.</title>
        <authorList>
            <person name="Vandepol N."/>
            <person name="Liber J."/>
            <person name="Desiro A."/>
            <person name="Na H."/>
            <person name="Kennedy M."/>
            <person name="Barry K."/>
            <person name="Grigoriev I.V."/>
            <person name="Miller A.N."/>
            <person name="O'Donnell K."/>
            <person name="Stajich J.E."/>
            <person name="Bonito G."/>
        </authorList>
    </citation>
    <scope>NUCLEOTIDE SEQUENCE</scope>
    <source>
        <strain evidence="2">NRRL 6426</strain>
    </source>
</reference>
<feature type="region of interest" description="Disordered" evidence="1">
    <location>
        <begin position="40"/>
        <end position="167"/>
    </location>
</feature>
<dbReference type="Proteomes" id="UP000748756">
    <property type="component" value="Unassembled WGS sequence"/>
</dbReference>
<feature type="compositionally biased region" description="Gly residues" evidence="1">
    <location>
        <begin position="118"/>
        <end position="130"/>
    </location>
</feature>
<evidence type="ECO:0000313" key="3">
    <source>
        <dbReference type="Proteomes" id="UP000748756"/>
    </source>
</evidence>
<keyword evidence="3" id="KW-1185">Reference proteome</keyword>
<dbReference type="EMBL" id="JAAAUQ010001461">
    <property type="protein sequence ID" value="KAF9138545.1"/>
    <property type="molecule type" value="Genomic_DNA"/>
</dbReference>